<protein>
    <submittedName>
        <fullName evidence="1">Uncharacterized protein</fullName>
    </submittedName>
</protein>
<evidence type="ECO:0000313" key="2">
    <source>
        <dbReference type="Proteomes" id="UP000008782"/>
    </source>
</evidence>
<dbReference type="GeneID" id="24415021"/>
<accession>E3QUH4</accession>
<proteinExistence type="predicted"/>
<dbReference type="EMBL" id="GG697381">
    <property type="protein sequence ID" value="EFQ34512.1"/>
    <property type="molecule type" value="Genomic_DNA"/>
</dbReference>
<dbReference type="eggNOG" id="ENOG502T4JP">
    <property type="taxonomic scope" value="Eukaryota"/>
</dbReference>
<evidence type="ECO:0000313" key="1">
    <source>
        <dbReference type="EMBL" id="EFQ34512.1"/>
    </source>
</evidence>
<dbReference type="Proteomes" id="UP000008782">
    <property type="component" value="Unassembled WGS sequence"/>
</dbReference>
<dbReference type="VEuPathDB" id="FungiDB:GLRG_09656"/>
<name>E3QUH4_COLGM</name>
<organism evidence="2">
    <name type="scientific">Colletotrichum graminicola (strain M1.001 / M2 / FGSC 10212)</name>
    <name type="common">Maize anthracnose fungus</name>
    <name type="synonym">Glomerella graminicola</name>
    <dbReference type="NCBI Taxonomy" id="645133"/>
    <lineage>
        <taxon>Eukaryota</taxon>
        <taxon>Fungi</taxon>
        <taxon>Dikarya</taxon>
        <taxon>Ascomycota</taxon>
        <taxon>Pezizomycotina</taxon>
        <taxon>Sordariomycetes</taxon>
        <taxon>Hypocreomycetidae</taxon>
        <taxon>Glomerellales</taxon>
        <taxon>Glomerellaceae</taxon>
        <taxon>Colletotrichum</taxon>
        <taxon>Colletotrichum graminicola species complex</taxon>
    </lineage>
</organism>
<dbReference type="HOGENOM" id="CLU_1461207_0_0_1"/>
<dbReference type="OrthoDB" id="4847697at2759"/>
<gene>
    <name evidence="1" type="ORF">GLRG_09656</name>
</gene>
<keyword evidence="2" id="KW-1185">Reference proteome</keyword>
<reference evidence="2" key="1">
    <citation type="journal article" date="2012" name="Nat. Genet.">
        <title>Lifestyle transitions in plant pathogenic Colletotrichum fungi deciphered by genome and transcriptome analyses.</title>
        <authorList>
            <person name="O'Connell R.J."/>
            <person name="Thon M.R."/>
            <person name="Hacquard S."/>
            <person name="Amyotte S.G."/>
            <person name="Kleemann J."/>
            <person name="Torres M.F."/>
            <person name="Damm U."/>
            <person name="Buiate E.A."/>
            <person name="Epstein L."/>
            <person name="Alkan N."/>
            <person name="Altmueller J."/>
            <person name="Alvarado-Balderrama L."/>
            <person name="Bauser C.A."/>
            <person name="Becker C."/>
            <person name="Birren B.W."/>
            <person name="Chen Z."/>
            <person name="Choi J."/>
            <person name="Crouch J.A."/>
            <person name="Duvick J.P."/>
            <person name="Farman M.A."/>
            <person name="Gan P."/>
            <person name="Heiman D."/>
            <person name="Henrissat B."/>
            <person name="Howard R.J."/>
            <person name="Kabbage M."/>
            <person name="Koch C."/>
            <person name="Kracher B."/>
            <person name="Kubo Y."/>
            <person name="Law A.D."/>
            <person name="Lebrun M.-H."/>
            <person name="Lee Y.-H."/>
            <person name="Miyara I."/>
            <person name="Moore N."/>
            <person name="Neumann U."/>
            <person name="Nordstroem K."/>
            <person name="Panaccione D.G."/>
            <person name="Panstruga R."/>
            <person name="Place M."/>
            <person name="Proctor R.H."/>
            <person name="Prusky D."/>
            <person name="Rech G."/>
            <person name="Reinhardt R."/>
            <person name="Rollins J.A."/>
            <person name="Rounsley S."/>
            <person name="Schardl C.L."/>
            <person name="Schwartz D.C."/>
            <person name="Shenoy N."/>
            <person name="Shirasu K."/>
            <person name="Sikhakolli U.R."/>
            <person name="Stueber K."/>
            <person name="Sukno S.A."/>
            <person name="Sweigard J.A."/>
            <person name="Takano Y."/>
            <person name="Takahara H."/>
            <person name="Trail F."/>
            <person name="van der Does H.C."/>
            <person name="Voll L.M."/>
            <person name="Will I."/>
            <person name="Young S."/>
            <person name="Zeng Q."/>
            <person name="Zhang J."/>
            <person name="Zhou S."/>
            <person name="Dickman M.B."/>
            <person name="Schulze-Lefert P."/>
            <person name="Ver Loren van Themaat E."/>
            <person name="Ma L.-J."/>
            <person name="Vaillancourt L.J."/>
        </authorList>
    </citation>
    <scope>NUCLEOTIDE SEQUENCE [LARGE SCALE GENOMIC DNA]</scope>
    <source>
        <strain evidence="2">M1.001 / M2 / FGSC 10212</strain>
    </source>
</reference>
<sequence>MDLWRFKRSLRDHAAIVRTKRHWESDRSSCTGQSCFDEPASYEECARSACTYVHQKLAIAKFMVLQAKERTAAAKGFKEQLDGLRKEFGDCIVPGRNGGIKEEHCASEQHALLVEWGLTNTSTMESSRGWEDDLRDMVRLSVNKETEEKAKLRKTILTRSKEAARVSASIRPRRLSVVLESSEED</sequence>
<dbReference type="AlphaFoldDB" id="E3QUH4"/>
<dbReference type="RefSeq" id="XP_008098532.1">
    <property type="nucleotide sequence ID" value="XM_008100341.1"/>
</dbReference>
<dbReference type="STRING" id="645133.E3QUH4"/>